<proteinExistence type="predicted"/>
<dbReference type="Proteomes" id="UP000627838">
    <property type="component" value="Unassembled WGS sequence"/>
</dbReference>
<dbReference type="Pfam" id="PF06224">
    <property type="entry name" value="AlkZ-like"/>
    <property type="match status" value="1"/>
</dbReference>
<comment type="caution">
    <text evidence="1">The sequence shown here is derived from an EMBL/GenBank/DDBJ whole genome shotgun (WGS) entry which is preliminary data.</text>
</comment>
<reference evidence="1 2" key="1">
    <citation type="submission" date="2020-10" db="EMBL/GenBank/DDBJ databases">
        <title>Sequencing the genomes of 1000 actinobacteria strains.</title>
        <authorList>
            <person name="Klenk H.-P."/>
        </authorList>
    </citation>
    <scope>NUCLEOTIDE SEQUENCE [LARGE SCALE GENOMIC DNA]</scope>
    <source>
        <strain evidence="1 2">DSM 46744</strain>
    </source>
</reference>
<keyword evidence="2" id="KW-1185">Reference proteome</keyword>
<organism evidence="1 2">
    <name type="scientific">Actinomadura algeriensis</name>
    <dbReference type="NCBI Taxonomy" id="1679523"/>
    <lineage>
        <taxon>Bacteria</taxon>
        <taxon>Bacillati</taxon>
        <taxon>Actinomycetota</taxon>
        <taxon>Actinomycetes</taxon>
        <taxon>Streptosporangiales</taxon>
        <taxon>Thermomonosporaceae</taxon>
        <taxon>Actinomadura</taxon>
    </lineage>
</organism>
<evidence type="ECO:0000313" key="2">
    <source>
        <dbReference type="Proteomes" id="UP000627838"/>
    </source>
</evidence>
<gene>
    <name evidence="1" type="ORF">H4W34_007787</name>
</gene>
<evidence type="ECO:0000313" key="1">
    <source>
        <dbReference type="EMBL" id="MBE1537954.1"/>
    </source>
</evidence>
<dbReference type="EMBL" id="JADBDZ010000001">
    <property type="protein sequence ID" value="MBE1537954.1"/>
    <property type="molecule type" value="Genomic_DNA"/>
</dbReference>
<name>A0ABR9K534_9ACTN</name>
<dbReference type="InterPro" id="IPR009351">
    <property type="entry name" value="AlkZ-like"/>
</dbReference>
<dbReference type="PANTHER" id="PTHR38479">
    <property type="entry name" value="LMO0824 PROTEIN"/>
    <property type="match status" value="1"/>
</dbReference>
<protein>
    <recommendedName>
        <fullName evidence="3">Winged helix DNA-binding domain-containing protein</fullName>
    </recommendedName>
</protein>
<dbReference type="RefSeq" id="WP_192763733.1">
    <property type="nucleotide sequence ID" value="NZ_JADBDZ010000001.1"/>
</dbReference>
<sequence length="360" mass="38694">MTVTWARVLAWRMRRQFIDRPDAGSAVDVARRLGGVQAQVASSAELAVAVRRASPEAGEAARALGDERTLVKTWAMRGTLHLLPAGEAAAYLALCGAARHWERPSWQRTFGATPADLEAIAGAAARALAGGAVLTREELTRAVVEDTGSAHLAEALGSGWGTLLKPLAWWGVLCHGPARGNLVTFASPEGRLPAWKGLPPADEAARTVVRAFLGAHGPATPDMFDNWLMRKANRKKDVKSWFAALGEELCTVEVDGVPMHMLAEHRDELLDAAPVAPVRLLSAFDQYVLGAGTSATYLIPAERRREVSRTAGWISPVVLHEGRVAGVWRPEDGDVTVTTWENVPGDLLDAELARVRALLP</sequence>
<accession>A0ABR9K534</accession>
<dbReference type="PANTHER" id="PTHR38479:SF2">
    <property type="entry name" value="WINGED HELIX DNA-BINDING DOMAIN-CONTAINING PROTEIN"/>
    <property type="match status" value="1"/>
</dbReference>
<evidence type="ECO:0008006" key="3">
    <source>
        <dbReference type="Google" id="ProtNLM"/>
    </source>
</evidence>